<dbReference type="EMBL" id="JANIIK010000117">
    <property type="protein sequence ID" value="KAJ3586373.1"/>
    <property type="molecule type" value="Genomic_DNA"/>
</dbReference>
<feature type="compositionally biased region" description="Polar residues" evidence="1">
    <location>
        <begin position="48"/>
        <end position="57"/>
    </location>
</feature>
<proteinExistence type="predicted"/>
<evidence type="ECO:0000313" key="2">
    <source>
        <dbReference type="EMBL" id="KAJ3586373.1"/>
    </source>
</evidence>
<organism evidence="2 3">
    <name type="scientific">Muraenolepis orangiensis</name>
    <name type="common">Patagonian moray cod</name>
    <dbReference type="NCBI Taxonomy" id="630683"/>
    <lineage>
        <taxon>Eukaryota</taxon>
        <taxon>Metazoa</taxon>
        <taxon>Chordata</taxon>
        <taxon>Craniata</taxon>
        <taxon>Vertebrata</taxon>
        <taxon>Euteleostomi</taxon>
        <taxon>Actinopterygii</taxon>
        <taxon>Neopterygii</taxon>
        <taxon>Teleostei</taxon>
        <taxon>Neoteleostei</taxon>
        <taxon>Acanthomorphata</taxon>
        <taxon>Zeiogadaria</taxon>
        <taxon>Gadariae</taxon>
        <taxon>Gadiformes</taxon>
        <taxon>Muraenolepidoidei</taxon>
        <taxon>Muraenolepididae</taxon>
        <taxon>Muraenolepis</taxon>
    </lineage>
</organism>
<gene>
    <name evidence="2" type="ORF">NHX12_012771</name>
</gene>
<sequence>MPSVKAQMGDSASLRAPEPAPGASKSKKESQQVSRSAGDSTAERHQQTRWTRAQPLNLSQLHLSVQQPLMSAEAPAHLPAARLPGPLPGAALFSAAPGLYAYPASAALASVSQTVDQMQGGSSRHARAGE</sequence>
<dbReference type="AlphaFoldDB" id="A0A9Q0DDB0"/>
<reference evidence="2" key="1">
    <citation type="submission" date="2022-07" db="EMBL/GenBank/DDBJ databases">
        <title>Chromosome-level genome of Muraenolepis orangiensis.</title>
        <authorList>
            <person name="Kim J."/>
        </authorList>
    </citation>
    <scope>NUCLEOTIDE SEQUENCE</scope>
    <source>
        <strain evidence="2">KU_S4_2022</strain>
        <tissue evidence="2">Muscle</tissue>
    </source>
</reference>
<feature type="non-terminal residue" evidence="2">
    <location>
        <position position="130"/>
    </location>
</feature>
<name>A0A9Q0DDB0_9TELE</name>
<feature type="region of interest" description="Disordered" evidence="1">
    <location>
        <begin position="1"/>
        <end position="57"/>
    </location>
</feature>
<protein>
    <submittedName>
        <fullName evidence="2">Uncharacterized protein</fullName>
    </submittedName>
</protein>
<evidence type="ECO:0000256" key="1">
    <source>
        <dbReference type="SAM" id="MobiDB-lite"/>
    </source>
</evidence>
<comment type="caution">
    <text evidence="2">The sequence shown here is derived from an EMBL/GenBank/DDBJ whole genome shotgun (WGS) entry which is preliminary data.</text>
</comment>
<dbReference type="Proteomes" id="UP001148018">
    <property type="component" value="Unassembled WGS sequence"/>
</dbReference>
<accession>A0A9Q0DDB0</accession>
<keyword evidence="3" id="KW-1185">Reference proteome</keyword>
<evidence type="ECO:0000313" key="3">
    <source>
        <dbReference type="Proteomes" id="UP001148018"/>
    </source>
</evidence>